<dbReference type="RefSeq" id="WP_007364990.1">
    <property type="nucleotide sequence ID" value="NZ_ACLR01000111.1"/>
</dbReference>
<evidence type="ECO:0008006" key="4">
    <source>
        <dbReference type="Google" id="ProtNLM"/>
    </source>
</evidence>
<keyword evidence="3" id="KW-1185">Reference proteome</keyword>
<name>C2MAR2_9PORP</name>
<evidence type="ECO:0000313" key="2">
    <source>
        <dbReference type="EMBL" id="EEK17235.1"/>
    </source>
</evidence>
<dbReference type="InterPro" id="IPR011204">
    <property type="entry name" value="Virulence_RhuM-like"/>
</dbReference>
<proteinExistence type="predicted"/>
<dbReference type="PIRSF" id="PIRSF015268">
    <property type="entry name" value="Virulence_RhuM"/>
    <property type="match status" value="1"/>
</dbReference>
<protein>
    <recommendedName>
        <fullName evidence="4">Toxin-antitoxin system, toxin component, Fic family</fullName>
    </recommendedName>
</protein>
<dbReference type="EMBL" id="ACLR01000111">
    <property type="protein sequence ID" value="EEK17235.1"/>
    <property type="molecule type" value="Genomic_DNA"/>
</dbReference>
<evidence type="ECO:0000313" key="3">
    <source>
        <dbReference type="Proteomes" id="UP000003303"/>
    </source>
</evidence>
<organism evidence="2 3">
    <name type="scientific">Porphyromonas uenonis 60-3</name>
    <dbReference type="NCBI Taxonomy" id="596327"/>
    <lineage>
        <taxon>Bacteria</taxon>
        <taxon>Pseudomonadati</taxon>
        <taxon>Bacteroidota</taxon>
        <taxon>Bacteroidia</taxon>
        <taxon>Bacteroidales</taxon>
        <taxon>Porphyromonadaceae</taxon>
        <taxon>Porphyromonas</taxon>
    </lineage>
</organism>
<keyword evidence="1" id="KW-0175">Coiled coil</keyword>
<comment type="caution">
    <text evidence="2">The sequence shown here is derived from an EMBL/GenBank/DDBJ whole genome shotgun (WGS) entry which is preliminary data.</text>
</comment>
<dbReference type="Proteomes" id="UP000003303">
    <property type="component" value="Unassembled WGS sequence"/>
</dbReference>
<dbReference type="OrthoDB" id="9802752at2"/>
<dbReference type="eggNOG" id="COG3943">
    <property type="taxonomic scope" value="Bacteria"/>
</dbReference>
<gene>
    <name evidence="2" type="ORF">PORUE0001_1142</name>
</gene>
<sequence>MDEQRIIIYNSDDGRSKVTLYAQDGSVWLNQSQLAELFDTSKQSISYHITNILADKELDANSVVKDYLTTASDGKQYNVAFYSLEMILAIGFRVRSRRGTQFRQWAMRNLREYMVKGFVIDDERLKNPDGRPDYFDELLERIREIRASEKRFYQKVRDLLALSSDYDASDKKTQMFFAEIQNKLIYAVTHQTAAELILSRADASKPNMALTSWQGNVVRKQDILIAKNYLRQEEIDQLNRLTTLFLDSAELRVKERRDLTLNYWRSNVDALLQFQGKDLLLGKGAVTHKQMELQVRKVYAQFDQRRKLESLHEEELREAQELKQLEENVIARTKEDVSSPQRDNTLN</sequence>
<dbReference type="PANTHER" id="PTHR35810:SF1">
    <property type="entry name" value="CYTOPLASMIC PROTEIN"/>
    <property type="match status" value="1"/>
</dbReference>
<feature type="coiled-coil region" evidence="1">
    <location>
        <begin position="305"/>
        <end position="336"/>
    </location>
</feature>
<dbReference type="PANTHER" id="PTHR35810">
    <property type="entry name" value="CYTOPLASMIC PROTEIN-RELATED"/>
    <property type="match status" value="1"/>
</dbReference>
<dbReference type="Pfam" id="PF13310">
    <property type="entry name" value="Virulence_RhuM"/>
    <property type="match status" value="1"/>
</dbReference>
<evidence type="ECO:0000256" key="1">
    <source>
        <dbReference type="SAM" id="Coils"/>
    </source>
</evidence>
<dbReference type="AlphaFoldDB" id="C2MAR2"/>
<accession>C2MAR2</accession>
<reference evidence="2 3" key="1">
    <citation type="submission" date="2009-04" db="EMBL/GenBank/DDBJ databases">
        <authorList>
            <person name="Sebastian Y."/>
            <person name="Madupu R."/>
            <person name="Durkin A.S."/>
            <person name="Torralba M."/>
            <person name="Methe B."/>
            <person name="Sutton G.G."/>
            <person name="Strausberg R.L."/>
            <person name="Nelson K.E."/>
        </authorList>
    </citation>
    <scope>NUCLEOTIDE SEQUENCE [LARGE SCALE GENOMIC DNA]</scope>
    <source>
        <strain evidence="2 3">60-3</strain>
    </source>
</reference>